<evidence type="ECO:0000313" key="1">
    <source>
        <dbReference type="EMBL" id="ADV34975.1"/>
    </source>
</evidence>
<protein>
    <submittedName>
        <fullName evidence="1">Uncharacterized protein</fullName>
    </submittedName>
</protein>
<reference evidence="1 2" key="1">
    <citation type="journal article" date="2011" name="J. Bacteriol.">
        <title>Genome sequence of the repetitive-sequence-rich Mycoplasma fermentans strain M64.</title>
        <authorList>
            <person name="Shu H.W."/>
            <person name="Liu T.T."/>
            <person name="Chang H.Y."/>
            <person name="Liu Y.M."/>
            <person name="Wu K.M."/>
            <person name="Shu H.Y."/>
            <person name="Tsai S.F."/>
            <person name="Hsiao K.J."/>
            <person name="Hu W.S."/>
            <person name="Ng W.V."/>
        </authorList>
    </citation>
    <scope>NUCLEOTIDE SEQUENCE [LARGE SCALE GENOMIC DNA]</scope>
    <source>
        <strain evidence="1 2">M64</strain>
    </source>
</reference>
<sequence length="39" mass="4781">MTESEKNAKENILMQASKIQRKLVILYLFFIFKYLDINW</sequence>
<dbReference type="KEGG" id="mfm:MfeM64YM_0980"/>
<accession>A0AB32XD05</accession>
<dbReference type="EMBL" id="CP002458">
    <property type="protein sequence ID" value="ADV34975.1"/>
    <property type="molecule type" value="Genomic_DNA"/>
</dbReference>
<dbReference type="Proteomes" id="UP000007473">
    <property type="component" value="Chromosome"/>
</dbReference>
<name>A0AB32XD05_MYCFM</name>
<organism evidence="1 2">
    <name type="scientific">Mycoplasmopsis fermentans (strain M64)</name>
    <name type="common">Mycoplasma fermentans</name>
    <dbReference type="NCBI Taxonomy" id="943945"/>
    <lineage>
        <taxon>Bacteria</taxon>
        <taxon>Bacillati</taxon>
        <taxon>Mycoplasmatota</taxon>
        <taxon>Mycoplasmoidales</taxon>
        <taxon>Metamycoplasmataceae</taxon>
        <taxon>Mycoplasmopsis</taxon>
    </lineage>
</organism>
<evidence type="ECO:0000313" key="2">
    <source>
        <dbReference type="Proteomes" id="UP000007473"/>
    </source>
</evidence>
<gene>
    <name evidence="1" type="ordered locus">MfeM64YM_0980</name>
</gene>
<dbReference type="AlphaFoldDB" id="A0AB32XD05"/>
<proteinExistence type="predicted"/>